<feature type="domain" description="VTT" evidence="2">
    <location>
        <begin position="27"/>
        <end position="140"/>
    </location>
</feature>
<organism evidence="3 4">
    <name type="scientific">Campylobacter gastrosuis</name>
    <dbReference type="NCBI Taxonomy" id="2974576"/>
    <lineage>
        <taxon>Bacteria</taxon>
        <taxon>Pseudomonadati</taxon>
        <taxon>Campylobacterota</taxon>
        <taxon>Epsilonproteobacteria</taxon>
        <taxon>Campylobacterales</taxon>
        <taxon>Campylobacteraceae</taxon>
        <taxon>Campylobacter</taxon>
    </lineage>
</organism>
<keyword evidence="1" id="KW-1133">Transmembrane helix</keyword>
<dbReference type="EMBL" id="JANURM010000019">
    <property type="protein sequence ID" value="MDL0089719.1"/>
    <property type="molecule type" value="Genomic_DNA"/>
</dbReference>
<dbReference type="PANTHER" id="PTHR42709:SF2">
    <property type="entry name" value="INNER MEMBRANE PROTEIN YOHD"/>
    <property type="match status" value="1"/>
</dbReference>
<sequence length="187" mass="21377">MQDMLTNLSTYGYILLFFYTLGGGFLALIAAGVLSFLGEMNIIVTIAIATLSNTLGDTLLFYLGRYNKPALMPYIKNHKRKLAYSQILMKKHGDKMIFIQKYIYGVKTLVPIALGFSKYPFFKFNILNFIASFIWAFIIGTASFLAGNFAVKFWDKFGDNGWVMPIFMLILLGLIWLFLEKQTKKRI</sequence>
<proteinExistence type="predicted"/>
<accession>A0ABT7HTM2</accession>
<dbReference type="PANTHER" id="PTHR42709">
    <property type="entry name" value="ALKALINE PHOSPHATASE LIKE PROTEIN"/>
    <property type="match status" value="1"/>
</dbReference>
<keyword evidence="1" id="KW-0812">Transmembrane</keyword>
<feature type="transmembrane region" description="Helical" evidence="1">
    <location>
        <begin position="42"/>
        <end position="63"/>
    </location>
</feature>
<evidence type="ECO:0000313" key="3">
    <source>
        <dbReference type="EMBL" id="MDL0089719.1"/>
    </source>
</evidence>
<feature type="transmembrane region" description="Helical" evidence="1">
    <location>
        <begin position="162"/>
        <end position="179"/>
    </location>
</feature>
<protein>
    <submittedName>
        <fullName evidence="3">DedA family protein</fullName>
    </submittedName>
</protein>
<dbReference type="Proteomes" id="UP001173801">
    <property type="component" value="Unassembled WGS sequence"/>
</dbReference>
<evidence type="ECO:0000256" key="1">
    <source>
        <dbReference type="SAM" id="Phobius"/>
    </source>
</evidence>
<dbReference type="InterPro" id="IPR051311">
    <property type="entry name" value="DedA_domain"/>
</dbReference>
<dbReference type="InterPro" id="IPR032816">
    <property type="entry name" value="VTT_dom"/>
</dbReference>
<dbReference type="RefSeq" id="WP_284938450.1">
    <property type="nucleotide sequence ID" value="NZ_JANURM010000019.1"/>
</dbReference>
<name>A0ABT7HTM2_9BACT</name>
<evidence type="ECO:0000313" key="4">
    <source>
        <dbReference type="Proteomes" id="UP001173801"/>
    </source>
</evidence>
<keyword evidence="4" id="KW-1185">Reference proteome</keyword>
<feature type="transmembrane region" description="Helical" evidence="1">
    <location>
        <begin position="126"/>
        <end position="150"/>
    </location>
</feature>
<gene>
    <name evidence="3" type="ORF">NYG85_10140</name>
</gene>
<dbReference type="Pfam" id="PF09335">
    <property type="entry name" value="VTT_dom"/>
    <property type="match status" value="1"/>
</dbReference>
<keyword evidence="1" id="KW-0472">Membrane</keyword>
<reference evidence="3" key="2">
    <citation type="journal article" date="2023" name="Microorganisms">
        <title>Isolation and Genomic Characteristics of Cat-Borne Campylobacter felis sp. nov. and Sheep-Borne Campylobacter ovis sp. nov.</title>
        <authorList>
            <person name="Wang H."/>
            <person name="Li Y."/>
            <person name="Gu Y."/>
            <person name="Zhou G."/>
            <person name="Chen X."/>
            <person name="Zhang X."/>
            <person name="Shao Z."/>
            <person name="Zhang J."/>
            <person name="Zhang M."/>
        </authorList>
    </citation>
    <scope>NUCLEOTIDE SEQUENCE</scope>
    <source>
        <strain evidence="3">PS10</strain>
    </source>
</reference>
<reference evidence="3" key="1">
    <citation type="submission" date="2022-08" db="EMBL/GenBank/DDBJ databases">
        <authorList>
            <person name="Wang H."/>
        </authorList>
    </citation>
    <scope>NUCLEOTIDE SEQUENCE</scope>
    <source>
        <strain evidence="3">PS10</strain>
    </source>
</reference>
<evidence type="ECO:0000259" key="2">
    <source>
        <dbReference type="Pfam" id="PF09335"/>
    </source>
</evidence>
<comment type="caution">
    <text evidence="3">The sequence shown here is derived from an EMBL/GenBank/DDBJ whole genome shotgun (WGS) entry which is preliminary data.</text>
</comment>
<feature type="transmembrane region" description="Helical" evidence="1">
    <location>
        <begin position="12"/>
        <end position="36"/>
    </location>
</feature>